<evidence type="ECO:0000313" key="4">
    <source>
        <dbReference type="EMBL" id="KAK9907260.1"/>
    </source>
</evidence>
<evidence type="ECO:0000313" key="5">
    <source>
        <dbReference type="Proteomes" id="UP001491310"/>
    </source>
</evidence>
<keyword evidence="2" id="KW-1133">Transmembrane helix</keyword>
<keyword evidence="2" id="KW-0472">Membrane</keyword>
<feature type="domain" description="ABC1 atypical kinase-like" evidence="3">
    <location>
        <begin position="107"/>
        <end position="346"/>
    </location>
</feature>
<dbReference type="Proteomes" id="UP001491310">
    <property type="component" value="Unassembled WGS sequence"/>
</dbReference>
<reference evidence="4 5" key="1">
    <citation type="journal article" date="2024" name="Nat. Commun.">
        <title>Phylogenomics reveals the evolutionary origins of lichenization in chlorophyte algae.</title>
        <authorList>
            <person name="Puginier C."/>
            <person name="Libourel C."/>
            <person name="Otte J."/>
            <person name="Skaloud P."/>
            <person name="Haon M."/>
            <person name="Grisel S."/>
            <person name="Petersen M."/>
            <person name="Berrin J.G."/>
            <person name="Delaux P.M."/>
            <person name="Dal Grande F."/>
            <person name="Keller J."/>
        </authorList>
    </citation>
    <scope>NUCLEOTIDE SEQUENCE [LARGE SCALE GENOMIC DNA]</scope>
    <source>
        <strain evidence="4 5">SAG 216-7</strain>
    </source>
</reference>
<evidence type="ECO:0000259" key="3">
    <source>
        <dbReference type="Pfam" id="PF03109"/>
    </source>
</evidence>
<keyword evidence="2" id="KW-0812">Transmembrane</keyword>
<dbReference type="CDD" id="cd05121">
    <property type="entry name" value="ABC1_ADCK3-like"/>
    <property type="match status" value="1"/>
</dbReference>
<dbReference type="InterPro" id="IPR004147">
    <property type="entry name" value="ABC1_dom"/>
</dbReference>
<comment type="caution">
    <text evidence="4">The sequence shown here is derived from an EMBL/GenBank/DDBJ whole genome shotgun (WGS) entry which is preliminary data.</text>
</comment>
<sequence length="572" mass="63368">MQAAVPTSAVEVGDFAWAKDDYSATWRTVTIWAFIIKLRTRLFFIDQAWSYPGGMTPEKKSLARRQLAAWTRENLLALGPTFIKLGQLFSTRSDLFPAEVTEELSLLQDRVPAFSPDRAIGTVEEELGAPVTQLFRSFERSAIAAASLGQVHRAVLHSGEQIVVKVQRPGLQRLFDIDLAQLRTVAAQLDAMEEGRDFSGIYSECETILRQEIDYIAEGRSANRFRRNFREVAWVKAPKIYWGRTTAKVLTMEYLPGIKISAAAALRSAGIDTALVARRATEAYLMQVLRHSFLHSDPHPGNVMVDTDGSLIFVDFGMMSEISAGRRDSLVELFYAVYKADADGVLAALIDLNIIVPTADPLSLRRAIAFGLENLTRKVEEKEAVAGIGEDLFAIALDQPFRFPASFTFVLRAFTTLEGFGRTLDPNYKFASVAQPYALELLQLQDAQARQDFVLDQMQREAVRVGTAAMAMPGRVQKMDETLQQLRGGDLKLRVRALELERAARRSSILQAATINAIAGGTLVNVGSQLIINGQSNVGGAILAGSAVFGALVWRAFWRVKRIDKFEKNMRG</sequence>
<feature type="transmembrane region" description="Helical" evidence="2">
    <location>
        <begin position="538"/>
        <end position="558"/>
    </location>
</feature>
<dbReference type="EMBL" id="JALJOT010000009">
    <property type="protein sequence ID" value="KAK9907260.1"/>
    <property type="molecule type" value="Genomic_DNA"/>
</dbReference>
<dbReference type="InterPro" id="IPR011009">
    <property type="entry name" value="Kinase-like_dom_sf"/>
</dbReference>
<dbReference type="PANTHER" id="PTHR10566">
    <property type="entry name" value="CHAPERONE-ACTIVITY OF BC1 COMPLEX CABC1 -RELATED"/>
    <property type="match status" value="1"/>
</dbReference>
<dbReference type="Pfam" id="PF03109">
    <property type="entry name" value="ABC1"/>
    <property type="match status" value="1"/>
</dbReference>
<gene>
    <name evidence="4" type="ORF">WJX75_000152</name>
</gene>
<protein>
    <recommendedName>
        <fullName evidence="3">ABC1 atypical kinase-like domain-containing protein</fullName>
    </recommendedName>
</protein>
<evidence type="ECO:0000256" key="2">
    <source>
        <dbReference type="SAM" id="Phobius"/>
    </source>
</evidence>
<keyword evidence="5" id="KW-1185">Reference proteome</keyword>
<evidence type="ECO:0000256" key="1">
    <source>
        <dbReference type="ARBA" id="ARBA00009670"/>
    </source>
</evidence>
<proteinExistence type="inferred from homology"/>
<dbReference type="SUPFAM" id="SSF56112">
    <property type="entry name" value="Protein kinase-like (PK-like)"/>
    <property type="match status" value="1"/>
</dbReference>
<organism evidence="4 5">
    <name type="scientific">Coccomyxa subellipsoidea</name>
    <dbReference type="NCBI Taxonomy" id="248742"/>
    <lineage>
        <taxon>Eukaryota</taxon>
        <taxon>Viridiplantae</taxon>
        <taxon>Chlorophyta</taxon>
        <taxon>core chlorophytes</taxon>
        <taxon>Trebouxiophyceae</taxon>
        <taxon>Trebouxiophyceae incertae sedis</taxon>
        <taxon>Coccomyxaceae</taxon>
        <taxon>Coccomyxa</taxon>
    </lineage>
</organism>
<name>A0ABR2YK94_9CHLO</name>
<dbReference type="InterPro" id="IPR050154">
    <property type="entry name" value="UbiB_kinase"/>
</dbReference>
<dbReference type="PANTHER" id="PTHR10566:SF113">
    <property type="entry name" value="PROTEIN ACTIVITY OF BC1 COMPLEX KINASE 7, CHLOROPLASTIC"/>
    <property type="match status" value="1"/>
</dbReference>
<accession>A0ABR2YK94</accession>
<comment type="similarity">
    <text evidence="1">Belongs to the protein kinase superfamily. ADCK protein kinase family.</text>
</comment>